<dbReference type="GO" id="GO:0000287">
    <property type="term" value="F:magnesium ion binding"/>
    <property type="evidence" value="ECO:0007669"/>
    <property type="project" value="InterPro"/>
</dbReference>
<evidence type="ECO:0000313" key="2">
    <source>
        <dbReference type="Proteomes" id="UP000823638"/>
    </source>
</evidence>
<dbReference type="Proteomes" id="UP000823638">
    <property type="component" value="Unassembled WGS sequence"/>
</dbReference>
<dbReference type="EMBL" id="JADIMM010000001">
    <property type="protein sequence ID" value="MBO8456603.1"/>
    <property type="molecule type" value="Genomic_DNA"/>
</dbReference>
<reference evidence="1" key="1">
    <citation type="submission" date="2020-10" db="EMBL/GenBank/DDBJ databases">
        <authorList>
            <person name="Gilroy R."/>
        </authorList>
    </citation>
    <scope>NUCLEOTIDE SEQUENCE</scope>
    <source>
        <strain evidence="1">10532</strain>
    </source>
</reference>
<dbReference type="AlphaFoldDB" id="A0A9D9N1D8"/>
<dbReference type="GO" id="GO:0009036">
    <property type="term" value="F:type II site-specific deoxyribonuclease activity"/>
    <property type="evidence" value="ECO:0007669"/>
    <property type="project" value="InterPro"/>
</dbReference>
<keyword evidence="1" id="KW-0255">Endonuclease</keyword>
<dbReference type="InterPro" id="IPR011335">
    <property type="entry name" value="Restrct_endonuc-II-like"/>
</dbReference>
<accession>A0A9D9N1D8</accession>
<gene>
    <name evidence="1" type="ORF">IAA81_00050</name>
</gene>
<dbReference type="GO" id="GO:0009307">
    <property type="term" value="P:DNA restriction-modification system"/>
    <property type="evidence" value="ECO:0007669"/>
    <property type="project" value="InterPro"/>
</dbReference>
<proteinExistence type="predicted"/>
<dbReference type="SUPFAM" id="SSF52980">
    <property type="entry name" value="Restriction endonuclease-like"/>
    <property type="match status" value="1"/>
</dbReference>
<evidence type="ECO:0000313" key="1">
    <source>
        <dbReference type="EMBL" id="MBO8456603.1"/>
    </source>
</evidence>
<keyword evidence="1" id="KW-0540">Nuclease</keyword>
<name>A0A9D9N1D8_9SPIR</name>
<dbReference type="InterPro" id="IPR011336">
    <property type="entry name" value="Restrct_endonuc_II_EcoRI/MunI"/>
</dbReference>
<dbReference type="InterPro" id="IPR004221">
    <property type="entry name" value="Restrct_endonuc_II_EcoRI"/>
</dbReference>
<comment type="caution">
    <text evidence="1">The sequence shown here is derived from an EMBL/GenBank/DDBJ whole genome shotgun (WGS) entry which is preliminary data.</text>
</comment>
<protein>
    <submittedName>
        <fullName evidence="1">Restriction endonuclease</fullName>
    </submittedName>
</protein>
<organism evidence="1 2">
    <name type="scientific">Candidatus Gallitreponema excrementavium</name>
    <dbReference type="NCBI Taxonomy" id="2840840"/>
    <lineage>
        <taxon>Bacteria</taxon>
        <taxon>Pseudomonadati</taxon>
        <taxon>Spirochaetota</taxon>
        <taxon>Spirochaetia</taxon>
        <taxon>Spirochaetales</taxon>
        <taxon>Candidatus Gallitreponema</taxon>
    </lineage>
</organism>
<reference evidence="1" key="2">
    <citation type="journal article" date="2021" name="PeerJ">
        <title>Extensive microbial diversity within the chicken gut microbiome revealed by metagenomics and culture.</title>
        <authorList>
            <person name="Gilroy R."/>
            <person name="Ravi A."/>
            <person name="Getino M."/>
            <person name="Pursley I."/>
            <person name="Horton D.L."/>
            <person name="Alikhan N.F."/>
            <person name="Baker D."/>
            <person name="Gharbi K."/>
            <person name="Hall N."/>
            <person name="Watson M."/>
            <person name="Adriaenssens E.M."/>
            <person name="Foster-Nyarko E."/>
            <person name="Jarju S."/>
            <person name="Secka A."/>
            <person name="Antonio M."/>
            <person name="Oren A."/>
            <person name="Chaudhuri R.R."/>
            <person name="La Ragione R."/>
            <person name="Hildebrand F."/>
            <person name="Pallen M.J."/>
        </authorList>
    </citation>
    <scope>NUCLEOTIDE SEQUENCE</scope>
    <source>
        <strain evidence="1">10532</strain>
    </source>
</reference>
<dbReference type="Gene3D" id="3.40.580.10">
    <property type="entry name" value="Eco RI Endonuclease, subunit A"/>
    <property type="match status" value="1"/>
</dbReference>
<dbReference type="GO" id="GO:0003677">
    <property type="term" value="F:DNA binding"/>
    <property type="evidence" value="ECO:0007669"/>
    <property type="project" value="InterPro"/>
</dbReference>
<sequence length="241" mass="28603">MSQHDSLRERVEQHKPKNIKSKLDDKDVYKAMELVKKYLKDKREFQDFFNTNWELSFSSEIEIKYMIDFIKRKKIRHDFCYDCIERKIVPDGGILYLVNKKTNEKLPLVIAEIKRQGTNKERIKEGKSKQATGNAIERLGKNLTGIKAMMNYEDITPFVCFGWGCDFAVDTDETLTVRSKIIVMNEFYQLNKIYVFKKDGTSDANSFAPVSMFFREDRWSVQEMFDIMKEIAETSFRYYLY</sequence>
<dbReference type="Pfam" id="PF02963">
    <property type="entry name" value="EcoRI"/>
    <property type="match status" value="1"/>
</dbReference>
<keyword evidence="1" id="KW-0378">Hydrolase</keyword>